<dbReference type="EMBL" id="WVIE01000010">
    <property type="protein sequence ID" value="NDJ17787.1"/>
    <property type="molecule type" value="Genomic_DNA"/>
</dbReference>
<gene>
    <name evidence="1" type="ORF">GS601_10865</name>
</gene>
<name>A0A8J7Z040_9CYAN</name>
<keyword evidence="2" id="KW-1185">Reference proteome</keyword>
<evidence type="ECO:0000313" key="1">
    <source>
        <dbReference type="EMBL" id="NDJ17787.1"/>
    </source>
</evidence>
<proteinExistence type="predicted"/>
<dbReference type="Proteomes" id="UP000646053">
    <property type="component" value="Unassembled WGS sequence"/>
</dbReference>
<dbReference type="AlphaFoldDB" id="A0A8J7Z040"/>
<dbReference type="NCBIfam" id="TIGR03792">
    <property type="entry name" value="TIGR03792 family protein"/>
    <property type="match status" value="1"/>
</dbReference>
<organism evidence="1 2">
    <name type="scientific">Myxacorys almedinensis A</name>
    <dbReference type="NCBI Taxonomy" id="2690445"/>
    <lineage>
        <taxon>Bacteria</taxon>
        <taxon>Bacillati</taxon>
        <taxon>Cyanobacteriota</taxon>
        <taxon>Cyanophyceae</taxon>
        <taxon>Leptolyngbyales</taxon>
        <taxon>Leptolyngbyaceae</taxon>
        <taxon>Myxacorys</taxon>
        <taxon>Myxacorys almedinensis</taxon>
    </lineage>
</organism>
<comment type="caution">
    <text evidence="1">The sequence shown here is derived from an EMBL/GenBank/DDBJ whole genome shotgun (WGS) entry which is preliminary data.</text>
</comment>
<dbReference type="SUPFAM" id="SSF54909">
    <property type="entry name" value="Dimeric alpha+beta barrel"/>
    <property type="match status" value="1"/>
</dbReference>
<evidence type="ECO:0000313" key="2">
    <source>
        <dbReference type="Proteomes" id="UP000646053"/>
    </source>
</evidence>
<protein>
    <submittedName>
        <fullName evidence="1">TIGR03792 family protein</fullName>
    </submittedName>
</protein>
<accession>A0A8J7Z040</accession>
<sequence length="102" mass="12128">MVIEWLKVRVPISLRETYIQKDAEIWTTALSKYPGYVGKEIWFNPNDDTELIMVIYWQTKEAWKSIPAEVLRESDRQFTEAMGQAFPFVEEGEYHVRKFGNH</sequence>
<dbReference type="InterPro" id="IPR011008">
    <property type="entry name" value="Dimeric_a/b-barrel"/>
</dbReference>
<reference evidence="1" key="1">
    <citation type="submission" date="2019-12" db="EMBL/GenBank/DDBJ databases">
        <title>High-Quality draft genome sequences of three cyanobacteria isolated from the limestone walls of the Old Cathedral of Coimbra.</title>
        <authorList>
            <person name="Tiago I."/>
            <person name="Soares F."/>
            <person name="Portugal A."/>
        </authorList>
    </citation>
    <scope>NUCLEOTIDE SEQUENCE</scope>
    <source>
        <strain evidence="1">A</strain>
    </source>
</reference>
<dbReference type="InterPro" id="IPR022512">
    <property type="entry name" value="CHP03792"/>
</dbReference>